<evidence type="ECO:0000313" key="12">
    <source>
        <dbReference type="Proteomes" id="UP000029385"/>
    </source>
</evidence>
<dbReference type="GO" id="GO:0055085">
    <property type="term" value="P:transmembrane transport"/>
    <property type="evidence" value="ECO:0007669"/>
    <property type="project" value="InterPro"/>
</dbReference>
<dbReference type="PATRIC" id="fig|1121015.4.peg.2759"/>
<keyword evidence="1 10" id="KW-0813">Transport</keyword>
<evidence type="ECO:0000256" key="7">
    <source>
        <dbReference type="ARBA" id="ARBA00022982"/>
    </source>
</evidence>
<keyword evidence="3 10" id="KW-0285">Flavoprotein</keyword>
<reference evidence="11 12" key="1">
    <citation type="submission" date="2013-09" db="EMBL/GenBank/DDBJ databases">
        <title>Genome sequencing of Arenimonas oryziterrae.</title>
        <authorList>
            <person name="Chen F."/>
            <person name="Wang G."/>
        </authorList>
    </citation>
    <scope>NUCLEOTIDE SEQUENCE [LARGE SCALE GENOMIC DNA]</scope>
    <source>
        <strain evidence="11 12">YC6267</strain>
    </source>
</reference>
<feature type="transmembrane region" description="Helical" evidence="10">
    <location>
        <begin position="100"/>
        <end position="119"/>
    </location>
</feature>
<dbReference type="EC" id="7.-.-.-" evidence="10"/>
<evidence type="ECO:0000256" key="4">
    <source>
        <dbReference type="ARBA" id="ARBA00022643"/>
    </source>
</evidence>
<name>A0A091APL4_9GAMM</name>
<evidence type="ECO:0000256" key="10">
    <source>
        <dbReference type="HAMAP-Rule" id="MF_00462"/>
    </source>
</evidence>
<dbReference type="Proteomes" id="UP000029385">
    <property type="component" value="Unassembled WGS sequence"/>
</dbReference>
<keyword evidence="8 10" id="KW-1133">Transmembrane helix</keyword>
<gene>
    <name evidence="10" type="primary">rnfD</name>
    <name evidence="11" type="ORF">N789_05440</name>
</gene>
<comment type="function">
    <text evidence="10">Part of a membrane-bound complex that couples electron transfer with translocation of ions across the membrane.</text>
</comment>
<feature type="transmembrane region" description="Helical" evidence="10">
    <location>
        <begin position="51"/>
        <end position="69"/>
    </location>
</feature>
<comment type="subcellular location">
    <subcellularLocation>
        <location evidence="10">Cell inner membrane</location>
        <topology evidence="10">Multi-pass membrane protein</topology>
    </subcellularLocation>
</comment>
<dbReference type="NCBIfam" id="TIGR01946">
    <property type="entry name" value="rnfD"/>
    <property type="match status" value="1"/>
</dbReference>
<feature type="transmembrane region" description="Helical" evidence="10">
    <location>
        <begin position="217"/>
        <end position="236"/>
    </location>
</feature>
<evidence type="ECO:0000313" key="11">
    <source>
        <dbReference type="EMBL" id="KFN41321.1"/>
    </source>
</evidence>
<dbReference type="Pfam" id="PF03116">
    <property type="entry name" value="NQR2_RnfD_RnfE"/>
    <property type="match status" value="1"/>
</dbReference>
<keyword evidence="5 10" id="KW-0812">Transmembrane</keyword>
<keyword evidence="6 10" id="KW-1278">Translocase</keyword>
<protein>
    <recommendedName>
        <fullName evidence="10">Ion-translocating oxidoreductase complex subunit D</fullName>
        <ecNumber evidence="10">7.-.-.-</ecNumber>
    </recommendedName>
    <alternativeName>
        <fullName evidence="10">Rnf electron transport complex subunit D</fullName>
    </alternativeName>
</protein>
<dbReference type="AlphaFoldDB" id="A0A091APL4"/>
<evidence type="ECO:0000256" key="8">
    <source>
        <dbReference type="ARBA" id="ARBA00022989"/>
    </source>
</evidence>
<dbReference type="EMBL" id="AVCI01000045">
    <property type="protein sequence ID" value="KFN41321.1"/>
    <property type="molecule type" value="Genomic_DNA"/>
</dbReference>
<evidence type="ECO:0000256" key="1">
    <source>
        <dbReference type="ARBA" id="ARBA00022448"/>
    </source>
</evidence>
<feature type="transmembrane region" description="Helical" evidence="10">
    <location>
        <begin position="242"/>
        <end position="261"/>
    </location>
</feature>
<sequence>MGLVLIALVPGVFAHVIFFGPGLLWQIVLATTFALGFEAAMLAWRRRPLRPFLTDLSAPVTAVLFALCLPPLAPWWIAAIGMCAAIVVAKHLYGGLGHNVFNPAMLGYVVVLLCFPREFTHWLPPAGLESSLGTPGFIDSTIAIFSGQLPAPWGWDAIGQATPLDTVREWSNRGQTLAEIRGNPLFGDFGGKGWEWIANFYALGGLFLLWKKIIPWQTPVATLGSVVLVTVPFWLYDGDVNPFPLQHVFSGALVLGAFFIATDPVSGCASPRGRLIFGAGVGLLTLLIRRWGAYPDGLAFAVLLMNFAAPWIDLHTRPRIYGEGRPS</sequence>
<dbReference type="eggNOG" id="COG4658">
    <property type="taxonomic scope" value="Bacteria"/>
</dbReference>
<feature type="transmembrane region" description="Helical" evidence="10">
    <location>
        <begin position="273"/>
        <end position="291"/>
    </location>
</feature>
<keyword evidence="4 10" id="KW-0288">FMN</keyword>
<evidence type="ECO:0000256" key="3">
    <source>
        <dbReference type="ARBA" id="ARBA00022630"/>
    </source>
</evidence>
<evidence type="ECO:0000256" key="2">
    <source>
        <dbReference type="ARBA" id="ARBA00022553"/>
    </source>
</evidence>
<keyword evidence="10" id="KW-0997">Cell inner membrane</keyword>
<evidence type="ECO:0000256" key="9">
    <source>
        <dbReference type="ARBA" id="ARBA00023136"/>
    </source>
</evidence>
<dbReference type="InterPro" id="IPR004338">
    <property type="entry name" value="NqrB/RnfD"/>
</dbReference>
<dbReference type="GO" id="GO:0022900">
    <property type="term" value="P:electron transport chain"/>
    <property type="evidence" value="ECO:0007669"/>
    <property type="project" value="UniProtKB-UniRule"/>
</dbReference>
<keyword evidence="10" id="KW-1003">Cell membrane</keyword>
<comment type="cofactor">
    <cofactor evidence="10">
        <name>FMN</name>
        <dbReference type="ChEBI" id="CHEBI:58210"/>
    </cofactor>
</comment>
<dbReference type="PANTHER" id="PTHR30578">
    <property type="entry name" value="ELECTRON TRANSPORT COMPLEX PROTEIN RNFD"/>
    <property type="match status" value="1"/>
</dbReference>
<accession>A0A091APL4</accession>
<dbReference type="STRING" id="1121015.GCA_000420545_00360"/>
<feature type="modified residue" description="FMN phosphoryl threonine" evidence="10">
    <location>
        <position position="162"/>
    </location>
</feature>
<dbReference type="HAMAP" id="MF_00462">
    <property type="entry name" value="RsxD_RnfD"/>
    <property type="match status" value="1"/>
</dbReference>
<comment type="similarity">
    <text evidence="10">Belongs to the NqrB/RnfD family.</text>
</comment>
<dbReference type="InterPro" id="IPR011303">
    <property type="entry name" value="RnfD_bac"/>
</dbReference>
<comment type="caution">
    <text evidence="10">Lacks conserved residue(s) required for the propagation of feature annotation.</text>
</comment>
<keyword evidence="2 10" id="KW-0597">Phosphoprotein</keyword>
<comment type="subunit">
    <text evidence="10">The complex is composed of six subunits: RnfA, RnfB, RnfC, RnfD, RnfE and RnfG.</text>
</comment>
<feature type="transmembrane region" description="Helical" evidence="10">
    <location>
        <begin position="24"/>
        <end position="44"/>
    </location>
</feature>
<comment type="caution">
    <text evidence="11">The sequence shown here is derived from an EMBL/GenBank/DDBJ whole genome shotgun (WGS) entry which is preliminary data.</text>
</comment>
<keyword evidence="7 10" id="KW-0249">Electron transport</keyword>
<keyword evidence="9 10" id="KW-0472">Membrane</keyword>
<evidence type="ECO:0000256" key="6">
    <source>
        <dbReference type="ARBA" id="ARBA00022967"/>
    </source>
</evidence>
<organism evidence="11 12">
    <name type="scientific">Arenimonas oryziterrae DSM 21050 = YC6267</name>
    <dbReference type="NCBI Taxonomy" id="1121015"/>
    <lineage>
        <taxon>Bacteria</taxon>
        <taxon>Pseudomonadati</taxon>
        <taxon>Pseudomonadota</taxon>
        <taxon>Gammaproteobacteria</taxon>
        <taxon>Lysobacterales</taxon>
        <taxon>Lysobacteraceae</taxon>
        <taxon>Arenimonas</taxon>
    </lineage>
</organism>
<keyword evidence="12" id="KW-1185">Reference proteome</keyword>
<dbReference type="GO" id="GO:0005886">
    <property type="term" value="C:plasma membrane"/>
    <property type="evidence" value="ECO:0007669"/>
    <property type="project" value="UniProtKB-SubCell"/>
</dbReference>
<evidence type="ECO:0000256" key="5">
    <source>
        <dbReference type="ARBA" id="ARBA00022692"/>
    </source>
</evidence>
<proteinExistence type="inferred from homology"/>
<dbReference type="PANTHER" id="PTHR30578:SF0">
    <property type="entry name" value="ION-TRANSLOCATING OXIDOREDUCTASE COMPLEX SUBUNIT D"/>
    <property type="match status" value="1"/>
</dbReference>